<dbReference type="PANTHER" id="PTHR43798">
    <property type="entry name" value="MONOACYLGLYCEROL LIPASE"/>
    <property type="match status" value="1"/>
</dbReference>
<dbReference type="Pfam" id="PF00561">
    <property type="entry name" value="Abhydrolase_1"/>
    <property type="match status" value="1"/>
</dbReference>
<sequence length="275" mass="30196">MPFVDRDGVKIFYEDTGGNGEVIFMTHGFGSGSKMWDGQLELSKKFRVIRWDMRGHAQSESPDDETKYSKQHQVDDMAAVLDACKVEQAIFLGHSMGAYDNMLFFLSSPQYARRMKALVIFGSGPGFAKAKAREGWNKNADKLAGSYASKGLEALVGSDRDKGHTEHGARVGLAHSAKNVFGQRDYDPLYARMPDGASVAATHLKDLRLPVLIIIGDRDKQFRASSEMMKAKIPSAQMILVAEAGHMANEKQPALFNEHVARFAGSLPRAGASKL</sequence>
<proteinExistence type="predicted"/>
<accession>A0A7S1S676</accession>
<dbReference type="Gene3D" id="3.40.50.1820">
    <property type="entry name" value="alpha/beta hydrolase"/>
    <property type="match status" value="1"/>
</dbReference>
<dbReference type="GO" id="GO:0016020">
    <property type="term" value="C:membrane"/>
    <property type="evidence" value="ECO:0007669"/>
    <property type="project" value="TreeGrafter"/>
</dbReference>
<dbReference type="EMBL" id="HBGE01105072">
    <property type="protein sequence ID" value="CAD9185844.1"/>
    <property type="molecule type" value="Transcribed_RNA"/>
</dbReference>
<dbReference type="AlphaFoldDB" id="A0A7S1S676"/>
<reference evidence="2" key="1">
    <citation type="submission" date="2021-01" db="EMBL/GenBank/DDBJ databases">
        <authorList>
            <person name="Corre E."/>
            <person name="Pelletier E."/>
            <person name="Niang G."/>
            <person name="Scheremetjew M."/>
            <person name="Finn R."/>
            <person name="Kale V."/>
            <person name="Holt S."/>
            <person name="Cochrane G."/>
            <person name="Meng A."/>
            <person name="Brown T."/>
            <person name="Cohen L."/>
        </authorList>
    </citation>
    <scope>NUCLEOTIDE SEQUENCE</scope>
    <source>
        <strain evidence="2">OF101</strain>
    </source>
</reference>
<gene>
    <name evidence="2" type="ORF">ACAT0790_LOCUS62618</name>
</gene>
<dbReference type="InterPro" id="IPR050266">
    <property type="entry name" value="AB_hydrolase_sf"/>
</dbReference>
<dbReference type="PANTHER" id="PTHR43798:SF20">
    <property type="entry name" value="2-SUCCINYL-6-HYDROXY-2,4-CYCLOHEXADIENE-1-CARBOXYLATE SYNTHASE-RELATED"/>
    <property type="match status" value="1"/>
</dbReference>
<feature type="domain" description="AB hydrolase-1" evidence="1">
    <location>
        <begin position="22"/>
        <end position="250"/>
    </location>
</feature>
<dbReference type="SUPFAM" id="SSF53474">
    <property type="entry name" value="alpha/beta-Hydrolases"/>
    <property type="match status" value="1"/>
</dbReference>
<organism evidence="2">
    <name type="scientific">Alexandrium catenella</name>
    <name type="common">Red tide dinoflagellate</name>
    <name type="synonym">Gonyaulax catenella</name>
    <dbReference type="NCBI Taxonomy" id="2925"/>
    <lineage>
        <taxon>Eukaryota</taxon>
        <taxon>Sar</taxon>
        <taxon>Alveolata</taxon>
        <taxon>Dinophyceae</taxon>
        <taxon>Gonyaulacales</taxon>
        <taxon>Pyrocystaceae</taxon>
        <taxon>Alexandrium</taxon>
    </lineage>
</organism>
<evidence type="ECO:0000259" key="1">
    <source>
        <dbReference type="Pfam" id="PF00561"/>
    </source>
</evidence>
<dbReference type="InterPro" id="IPR029058">
    <property type="entry name" value="AB_hydrolase_fold"/>
</dbReference>
<dbReference type="InterPro" id="IPR000073">
    <property type="entry name" value="AB_hydrolase_1"/>
</dbReference>
<name>A0A7S1S676_ALECA</name>
<evidence type="ECO:0000313" key="2">
    <source>
        <dbReference type="EMBL" id="CAD9185844.1"/>
    </source>
</evidence>
<protein>
    <recommendedName>
        <fullName evidence="1">AB hydrolase-1 domain-containing protein</fullName>
    </recommendedName>
</protein>